<reference evidence="2" key="1">
    <citation type="submission" date="2017-01" db="EMBL/GenBank/DDBJ databases">
        <authorList>
            <person name="Varghese N."/>
            <person name="Submissions S."/>
        </authorList>
    </citation>
    <scope>NUCLEOTIDE SEQUENCE [LARGE SCALE GENOMIC DNA]</scope>
    <source>
        <strain evidence="2">DSM 46698</strain>
    </source>
</reference>
<sequence length="84" mass="10113">MRKFSVLFALNFIIAYQVFSQIRLEYSVDRKLVEESGVYQTKFNYPRINLPEFDFSELREKSLKASPNEPFQFGKEFDLKYKEI</sequence>
<accession>A0A1N7JMJ0</accession>
<evidence type="ECO:0000313" key="1">
    <source>
        <dbReference type="EMBL" id="SIS50456.1"/>
    </source>
</evidence>
<protein>
    <submittedName>
        <fullName evidence="1">Uncharacterized protein</fullName>
    </submittedName>
</protein>
<dbReference type="EMBL" id="FTOP01000001">
    <property type="protein sequence ID" value="SIS50456.1"/>
    <property type="molecule type" value="Genomic_DNA"/>
</dbReference>
<name>A0A1N7JMJ0_9BACT</name>
<keyword evidence="2" id="KW-1185">Reference proteome</keyword>
<gene>
    <name evidence="1" type="ORF">SAMN05421761_101138</name>
</gene>
<proteinExistence type="predicted"/>
<dbReference type="Proteomes" id="UP000186026">
    <property type="component" value="Unassembled WGS sequence"/>
</dbReference>
<organism evidence="1 2">
    <name type="scientific">Belliella pelovolcani</name>
    <dbReference type="NCBI Taxonomy" id="529505"/>
    <lineage>
        <taxon>Bacteria</taxon>
        <taxon>Pseudomonadati</taxon>
        <taxon>Bacteroidota</taxon>
        <taxon>Cytophagia</taxon>
        <taxon>Cytophagales</taxon>
        <taxon>Cyclobacteriaceae</taxon>
        <taxon>Belliella</taxon>
    </lineage>
</organism>
<evidence type="ECO:0000313" key="2">
    <source>
        <dbReference type="Proteomes" id="UP000186026"/>
    </source>
</evidence>
<dbReference type="AlphaFoldDB" id="A0A1N7JMJ0"/>